<dbReference type="Gene3D" id="3.30.40.100">
    <property type="match status" value="1"/>
</dbReference>
<dbReference type="GO" id="GO:0045740">
    <property type="term" value="P:positive regulation of DNA replication"/>
    <property type="evidence" value="ECO:0007669"/>
    <property type="project" value="TreeGrafter"/>
</dbReference>
<dbReference type="InterPro" id="IPR019787">
    <property type="entry name" value="Znf_PHD-finger"/>
</dbReference>
<dbReference type="GO" id="GO:0008623">
    <property type="term" value="C:CHRAC"/>
    <property type="evidence" value="ECO:0007669"/>
    <property type="project" value="TreeGrafter"/>
</dbReference>
<dbReference type="InterPro" id="IPR013083">
    <property type="entry name" value="Znf_RING/FYVE/PHD"/>
</dbReference>
<proteinExistence type="predicted"/>
<dbReference type="GO" id="GO:0006355">
    <property type="term" value="P:regulation of DNA-templated transcription"/>
    <property type="evidence" value="ECO:0007669"/>
    <property type="project" value="TreeGrafter"/>
</dbReference>
<evidence type="ECO:0000256" key="1">
    <source>
        <dbReference type="ARBA" id="ARBA00022723"/>
    </source>
</evidence>
<dbReference type="Pfam" id="PF00628">
    <property type="entry name" value="PHD"/>
    <property type="match status" value="1"/>
</dbReference>
<dbReference type="PROSITE" id="PS51050">
    <property type="entry name" value="ZF_CW"/>
    <property type="match status" value="1"/>
</dbReference>
<dbReference type="InterPro" id="IPR047171">
    <property type="entry name" value="BAZ1A"/>
</dbReference>
<sequence length="537" mass="58568">MSDSSLPKFVYSRSKLQINSIVNSSVQDCASTTKSEGACPSIVISDAPSVGVPEQCKASEDTASIKRAGWDYLSFVDSNAPFAVGEQHVVSKFVYGRRKLQRHPIVTSLGQATASTKRIGRDCLFVVSSDAPGAVGEQWRVSETVDDTKGVGDALMPLLVCHGGADALKSDLIDGCSFSDGLPPNEASEKCRQSINEVDCTNESCSSSRSDIESVTATMKTELLSGECSSSRALIVEANLLGMDHCISKLKGPGVRGLVCPSRSHASAKVFSNNNASSNSQLCKICGHMETTLKMLVCDNCEEAFHVSCCNPRIKKIPTDDWFCSSCLKHKHTILKETISRKSSNIIDEKGRSGNASAKGQSNPIELMLRDAEPYTTGVQIGKGFQAEVSEWTGPINDDLNAAGEPLEVDTRDIDVHEMKSNEPSKLGSICNWLQCREVDVGNGTICGKWRRAPLFEVQTDDWECFYSVFWDPSHADCAAAQELETDQVMKQLKCIQMLKRRLAARGCNLDRNEKAVLLSTSKNVRKTRKSILSRDR</sequence>
<evidence type="ECO:0000259" key="6">
    <source>
        <dbReference type="PROSITE" id="PS51050"/>
    </source>
</evidence>
<dbReference type="Gene3D" id="3.30.40.10">
    <property type="entry name" value="Zinc/RING finger domain, C3HC4 (zinc finger)"/>
    <property type="match status" value="1"/>
</dbReference>
<evidence type="ECO:0000256" key="4">
    <source>
        <dbReference type="PROSITE-ProRule" id="PRU00146"/>
    </source>
</evidence>
<dbReference type="GO" id="GO:0008270">
    <property type="term" value="F:zinc ion binding"/>
    <property type="evidence" value="ECO:0007669"/>
    <property type="project" value="UniProtKB-KW"/>
</dbReference>
<name>A0A2P2KCW4_RHIMU</name>
<protein>
    <submittedName>
        <fullName evidence="7">Uncharacterized protein LOC105631075 isoform X2</fullName>
    </submittedName>
</protein>
<evidence type="ECO:0000256" key="3">
    <source>
        <dbReference type="ARBA" id="ARBA00022833"/>
    </source>
</evidence>
<dbReference type="PANTHER" id="PTHR46510">
    <property type="entry name" value="BROMODOMAIN ADJACENT TO ZINC FINGER DOMAIN PROTEIN 1A"/>
    <property type="match status" value="1"/>
</dbReference>
<dbReference type="EMBL" id="GGEC01023007">
    <property type="protein sequence ID" value="MBX03491.1"/>
    <property type="molecule type" value="Transcribed_RNA"/>
</dbReference>
<dbReference type="PROSITE" id="PS50016">
    <property type="entry name" value="ZF_PHD_2"/>
    <property type="match status" value="1"/>
</dbReference>
<dbReference type="PANTHER" id="PTHR46510:SF1">
    <property type="entry name" value="BROMODOMAIN ADJACENT TO ZINC FINGER DOMAIN PROTEIN 1A"/>
    <property type="match status" value="1"/>
</dbReference>
<keyword evidence="1" id="KW-0479">Metal-binding</keyword>
<dbReference type="GO" id="GO:0000228">
    <property type="term" value="C:nuclear chromosome"/>
    <property type="evidence" value="ECO:0007669"/>
    <property type="project" value="TreeGrafter"/>
</dbReference>
<dbReference type="SMART" id="SM00249">
    <property type="entry name" value="PHD"/>
    <property type="match status" value="1"/>
</dbReference>
<dbReference type="InterPro" id="IPR001965">
    <property type="entry name" value="Znf_PHD"/>
</dbReference>
<dbReference type="SUPFAM" id="SSF57903">
    <property type="entry name" value="FYVE/PHD zinc finger"/>
    <property type="match status" value="1"/>
</dbReference>
<keyword evidence="3" id="KW-0862">Zinc</keyword>
<feature type="domain" description="CW-type" evidence="6">
    <location>
        <begin position="427"/>
        <end position="486"/>
    </location>
</feature>
<dbReference type="GO" id="GO:0003677">
    <property type="term" value="F:DNA binding"/>
    <property type="evidence" value="ECO:0007669"/>
    <property type="project" value="TreeGrafter"/>
</dbReference>
<dbReference type="FunFam" id="3.30.40.100:FF:000005">
    <property type="entry name" value="uncharacterized protein LOC106759733 isoform X4"/>
    <property type="match status" value="1"/>
</dbReference>
<reference evidence="7" key="1">
    <citation type="submission" date="2018-02" db="EMBL/GenBank/DDBJ databases">
        <title>Rhizophora mucronata_Transcriptome.</title>
        <authorList>
            <person name="Meera S.P."/>
            <person name="Sreeshan A."/>
            <person name="Augustine A."/>
        </authorList>
    </citation>
    <scope>NUCLEOTIDE SEQUENCE</scope>
    <source>
        <tissue evidence="7">Leaf</tissue>
    </source>
</reference>
<dbReference type="AlphaFoldDB" id="A0A2P2KCW4"/>
<evidence type="ECO:0000259" key="5">
    <source>
        <dbReference type="PROSITE" id="PS50016"/>
    </source>
</evidence>
<evidence type="ECO:0000256" key="2">
    <source>
        <dbReference type="ARBA" id="ARBA00022771"/>
    </source>
</evidence>
<dbReference type="PROSITE" id="PS01359">
    <property type="entry name" value="ZF_PHD_1"/>
    <property type="match status" value="1"/>
</dbReference>
<dbReference type="InterPro" id="IPR011124">
    <property type="entry name" value="Znf_CW"/>
</dbReference>
<feature type="domain" description="PHD-type" evidence="5">
    <location>
        <begin position="280"/>
        <end position="330"/>
    </location>
</feature>
<accession>A0A2P2KCW4</accession>
<keyword evidence="2 4" id="KW-0863">Zinc-finger</keyword>
<dbReference type="GO" id="GO:0031445">
    <property type="term" value="P:regulation of heterochromatin formation"/>
    <property type="evidence" value="ECO:0007669"/>
    <property type="project" value="TreeGrafter"/>
</dbReference>
<dbReference type="InterPro" id="IPR011011">
    <property type="entry name" value="Znf_FYVE_PHD"/>
</dbReference>
<evidence type="ECO:0000313" key="7">
    <source>
        <dbReference type="EMBL" id="MBX03491.1"/>
    </source>
</evidence>
<dbReference type="GO" id="GO:0006338">
    <property type="term" value="P:chromatin remodeling"/>
    <property type="evidence" value="ECO:0007669"/>
    <property type="project" value="InterPro"/>
</dbReference>
<dbReference type="InterPro" id="IPR019786">
    <property type="entry name" value="Zinc_finger_PHD-type_CS"/>
</dbReference>
<organism evidence="7">
    <name type="scientific">Rhizophora mucronata</name>
    <name type="common">Asiatic mangrove</name>
    <dbReference type="NCBI Taxonomy" id="61149"/>
    <lineage>
        <taxon>Eukaryota</taxon>
        <taxon>Viridiplantae</taxon>
        <taxon>Streptophyta</taxon>
        <taxon>Embryophyta</taxon>
        <taxon>Tracheophyta</taxon>
        <taxon>Spermatophyta</taxon>
        <taxon>Magnoliopsida</taxon>
        <taxon>eudicotyledons</taxon>
        <taxon>Gunneridae</taxon>
        <taxon>Pentapetalae</taxon>
        <taxon>rosids</taxon>
        <taxon>fabids</taxon>
        <taxon>Malpighiales</taxon>
        <taxon>Rhizophoraceae</taxon>
        <taxon>Rhizophora</taxon>
    </lineage>
</organism>